<accession>A0A369HZR1</accession>
<organism evidence="2 3">
    <name type="scientific">Runella aurantiaca</name>
    <dbReference type="NCBI Taxonomy" id="2282308"/>
    <lineage>
        <taxon>Bacteria</taxon>
        <taxon>Pseudomonadati</taxon>
        <taxon>Bacteroidota</taxon>
        <taxon>Cytophagia</taxon>
        <taxon>Cytophagales</taxon>
        <taxon>Spirosomataceae</taxon>
        <taxon>Runella</taxon>
    </lineage>
</organism>
<dbReference type="EMBL" id="QPIW01000032">
    <property type="protein sequence ID" value="RDB03011.1"/>
    <property type="molecule type" value="Genomic_DNA"/>
</dbReference>
<dbReference type="AlphaFoldDB" id="A0A369HZR1"/>
<dbReference type="Proteomes" id="UP000253141">
    <property type="component" value="Unassembled WGS sequence"/>
</dbReference>
<dbReference type="OrthoDB" id="9773828at2"/>
<dbReference type="InterPro" id="IPR036812">
    <property type="entry name" value="NAD(P)_OxRdtase_dom_sf"/>
</dbReference>
<dbReference type="SUPFAM" id="SSF51430">
    <property type="entry name" value="NAD(P)-linked oxidoreductase"/>
    <property type="match status" value="1"/>
</dbReference>
<dbReference type="RefSeq" id="WP_114463877.1">
    <property type="nucleotide sequence ID" value="NZ_QPIW01000032.1"/>
</dbReference>
<gene>
    <name evidence="2" type="ORF">DVG78_25680</name>
</gene>
<keyword evidence="3" id="KW-1185">Reference proteome</keyword>
<evidence type="ECO:0000313" key="3">
    <source>
        <dbReference type="Proteomes" id="UP000253141"/>
    </source>
</evidence>
<dbReference type="CDD" id="cd19086">
    <property type="entry name" value="AKR_AKR11C1"/>
    <property type="match status" value="1"/>
</dbReference>
<dbReference type="InterPro" id="IPR053135">
    <property type="entry name" value="AKR2_Oxidoreductase"/>
</dbReference>
<dbReference type="Gene3D" id="3.20.20.100">
    <property type="entry name" value="NADP-dependent oxidoreductase domain"/>
    <property type="match status" value="1"/>
</dbReference>
<reference evidence="2 3" key="1">
    <citation type="submission" date="2018-07" db="EMBL/GenBank/DDBJ databases">
        <title>Genome analysis of Runella aurantiaca.</title>
        <authorList>
            <person name="Yang X."/>
        </authorList>
    </citation>
    <scope>NUCLEOTIDE SEQUENCE [LARGE SCALE GENOMIC DNA]</scope>
    <source>
        <strain evidence="2 3">YX9</strain>
    </source>
</reference>
<feature type="domain" description="NADP-dependent oxidoreductase" evidence="1">
    <location>
        <begin position="15"/>
        <end position="297"/>
    </location>
</feature>
<dbReference type="PANTHER" id="PTHR43312">
    <property type="entry name" value="D-THREO-ALDOSE 1-DEHYDROGENASE"/>
    <property type="match status" value="1"/>
</dbReference>
<proteinExistence type="predicted"/>
<evidence type="ECO:0000259" key="1">
    <source>
        <dbReference type="Pfam" id="PF00248"/>
    </source>
</evidence>
<evidence type="ECO:0000313" key="2">
    <source>
        <dbReference type="EMBL" id="RDB03011.1"/>
    </source>
</evidence>
<protein>
    <submittedName>
        <fullName evidence="2">Aldo/keto reductase</fullName>
    </submittedName>
</protein>
<sequence length="323" mass="36966">MQYRRFGRTDWQVSEIGYGMWGLAGWTGSEENEYNAALNRSVELGCNFFDTAWGYGAGQSERTLGELVKRHPDQRLYLATKIPPKNFKWPSKAEYPLEECFPASHIIEYTEKSLRNLGVETIDLQQFHVWEDHWAQHEEWQKAIEQLTRDGKVLHWGISVNRWEPDNVLNTLKTGLISSVQVIYNIFDQAPEDNLFPLCRELDVAVIARVPFDEGTLTGTMTKETTFPSNDWRATYFVPENLNSSVDHADALRPLIPSGMTMPEMALRFILSNPDVATTIPGMRKLRNVEANMASSDGTGLEAELLEILKGHRWDREPTSWSQ</sequence>
<comment type="caution">
    <text evidence="2">The sequence shown here is derived from an EMBL/GenBank/DDBJ whole genome shotgun (WGS) entry which is preliminary data.</text>
</comment>
<dbReference type="PANTHER" id="PTHR43312:SF1">
    <property type="entry name" value="NADP-DEPENDENT OXIDOREDUCTASE DOMAIN-CONTAINING PROTEIN"/>
    <property type="match status" value="1"/>
</dbReference>
<dbReference type="Pfam" id="PF00248">
    <property type="entry name" value="Aldo_ket_red"/>
    <property type="match status" value="1"/>
</dbReference>
<name>A0A369HZR1_9BACT</name>
<dbReference type="InterPro" id="IPR023210">
    <property type="entry name" value="NADP_OxRdtase_dom"/>
</dbReference>